<dbReference type="EMBL" id="FTOV01000007">
    <property type="protein sequence ID" value="SIT13991.1"/>
    <property type="molecule type" value="Genomic_DNA"/>
</dbReference>
<feature type="signal peptide" evidence="1">
    <location>
        <begin position="1"/>
        <end position="21"/>
    </location>
</feature>
<dbReference type="OrthoDB" id="1261995at2"/>
<reference evidence="2 3" key="1">
    <citation type="submission" date="2017-01" db="EMBL/GenBank/DDBJ databases">
        <authorList>
            <person name="Mah S.A."/>
            <person name="Swanson W.J."/>
            <person name="Moy G.W."/>
            <person name="Vacquier V.D."/>
        </authorList>
    </citation>
    <scope>NUCLEOTIDE SEQUENCE [LARGE SCALE GENOMIC DNA]</scope>
    <source>
        <strain evidence="2 3">DSM 18014</strain>
    </source>
</reference>
<accession>A0A1N7PTQ2</accession>
<protein>
    <submittedName>
        <fullName evidence="2">Uncharacterized protein</fullName>
    </submittedName>
</protein>
<dbReference type="Proteomes" id="UP000185781">
    <property type="component" value="Unassembled WGS sequence"/>
</dbReference>
<feature type="chain" id="PRO_5012297815" evidence="1">
    <location>
        <begin position="22"/>
        <end position="124"/>
    </location>
</feature>
<dbReference type="STRING" id="373672.SAMN05421785_107198"/>
<dbReference type="AlphaFoldDB" id="A0A1N7PTQ2"/>
<gene>
    <name evidence="2" type="ORF">SAMN05421785_107198</name>
</gene>
<sequence length="124" mass="14079">MKLLYLSLFFIFSISFFNCQSSYTPAKMYKVIPTLTKSKLILQSEVDSLVSTDKCKYLTKGRSYAAPAGLFAKNDLKNAAKGIDEWVQLDKGNAYILTNYKWISMDHSGSTQLNVDFDTLYCNE</sequence>
<keyword evidence="1" id="KW-0732">Signal</keyword>
<name>A0A1N7PTQ2_9FLAO</name>
<evidence type="ECO:0000313" key="2">
    <source>
        <dbReference type="EMBL" id="SIT13991.1"/>
    </source>
</evidence>
<evidence type="ECO:0000313" key="3">
    <source>
        <dbReference type="Proteomes" id="UP000185781"/>
    </source>
</evidence>
<proteinExistence type="predicted"/>
<evidence type="ECO:0000256" key="1">
    <source>
        <dbReference type="SAM" id="SignalP"/>
    </source>
</evidence>
<organism evidence="2 3">
    <name type="scientific">Chryseobacterium gambrini</name>
    <dbReference type="NCBI Taxonomy" id="373672"/>
    <lineage>
        <taxon>Bacteria</taxon>
        <taxon>Pseudomonadati</taxon>
        <taxon>Bacteroidota</taxon>
        <taxon>Flavobacteriia</taxon>
        <taxon>Flavobacteriales</taxon>
        <taxon>Weeksellaceae</taxon>
        <taxon>Chryseobacterium group</taxon>
        <taxon>Chryseobacterium</taxon>
    </lineage>
</organism>